<dbReference type="EMBL" id="VSSQ01026214">
    <property type="protein sequence ID" value="MPM74822.1"/>
    <property type="molecule type" value="Genomic_DNA"/>
</dbReference>
<evidence type="ECO:0000313" key="1">
    <source>
        <dbReference type="EMBL" id="MPM74822.1"/>
    </source>
</evidence>
<comment type="caution">
    <text evidence="1">The sequence shown here is derived from an EMBL/GenBank/DDBJ whole genome shotgun (WGS) entry which is preliminary data.</text>
</comment>
<protein>
    <recommendedName>
        <fullName evidence="2">Transcriptional regulator TetR C-terminal Proteobacteria type domain-containing protein</fullName>
    </recommendedName>
</protein>
<reference evidence="1" key="1">
    <citation type="submission" date="2019-08" db="EMBL/GenBank/DDBJ databases">
        <authorList>
            <person name="Kucharzyk K."/>
            <person name="Murdoch R.W."/>
            <person name="Higgins S."/>
            <person name="Loffler F."/>
        </authorList>
    </citation>
    <scope>NUCLEOTIDE SEQUENCE</scope>
</reference>
<sequence>MVDFQGKHLKASYPDVAPRLERFAMRITRDSESVRQLPADSVLRAFFGLFYSFHTTEMMLGRSPDPQAMPAALQDQIEIFLNGILK</sequence>
<dbReference type="AlphaFoldDB" id="A0A645CD69"/>
<accession>A0A645CD69</accession>
<evidence type="ECO:0008006" key="2">
    <source>
        <dbReference type="Google" id="ProtNLM"/>
    </source>
</evidence>
<organism evidence="1">
    <name type="scientific">bioreactor metagenome</name>
    <dbReference type="NCBI Taxonomy" id="1076179"/>
    <lineage>
        <taxon>unclassified sequences</taxon>
        <taxon>metagenomes</taxon>
        <taxon>ecological metagenomes</taxon>
    </lineage>
</organism>
<proteinExistence type="predicted"/>
<name>A0A645CD69_9ZZZZ</name>
<gene>
    <name evidence="1" type="ORF">SDC9_121811</name>
</gene>